<dbReference type="PANTHER" id="PTHR23322:SF1">
    <property type="entry name" value="FAS-ASSOCIATED FACTOR 2"/>
    <property type="match status" value="1"/>
</dbReference>
<dbReference type="SUPFAM" id="SSF54236">
    <property type="entry name" value="Ubiquitin-like"/>
    <property type="match status" value="1"/>
</dbReference>
<sequence>MKVMGNGSSNDANSTPSPNRPMTRSWRRLTGQPLEQDEAQPNKGDDSSRKRPTEAGAGDGPKVKEGRYDEKNDQDIIFSDDESDTEPATPKRNLNETPSTTRALVAEQNKAYNDSLRADQEKEMAKQAKLKEEQAVKDAEENIIRLKKEAKENLPSERSNDEEGVFPLVLRLPSGKSIRRNFRATDTLHTLRQFAFSQEETPVNFEIVKYPNKVLPAGENEDGSSVLLLDVGITTKEVVNVRTEVPVDSKALEENKAQDESKAQEASKAQVGSKTKDTK</sequence>
<dbReference type="InterPro" id="IPR001012">
    <property type="entry name" value="UBX_dom"/>
</dbReference>
<comment type="caution">
    <text evidence="4">The sequence shown here is derived from an EMBL/GenBank/DDBJ whole genome shotgun (WGS) entry which is preliminary data.</text>
</comment>
<evidence type="ECO:0000256" key="1">
    <source>
        <dbReference type="SAM" id="Coils"/>
    </source>
</evidence>
<feature type="compositionally biased region" description="Polar residues" evidence="2">
    <location>
        <begin position="1"/>
        <end position="22"/>
    </location>
</feature>
<evidence type="ECO:0000259" key="3">
    <source>
        <dbReference type="PROSITE" id="PS50033"/>
    </source>
</evidence>
<feature type="coiled-coil region" evidence="1">
    <location>
        <begin position="113"/>
        <end position="149"/>
    </location>
</feature>
<dbReference type="PANTHER" id="PTHR23322">
    <property type="entry name" value="FAS-ASSOCIATED PROTEIN"/>
    <property type="match status" value="1"/>
</dbReference>
<keyword evidence="1" id="KW-0175">Coiled coil</keyword>
<reference evidence="4 5" key="1">
    <citation type="submission" date="2024-08" db="EMBL/GenBank/DDBJ databases">
        <authorList>
            <person name="Cucini C."/>
            <person name="Frati F."/>
        </authorList>
    </citation>
    <scope>NUCLEOTIDE SEQUENCE [LARGE SCALE GENOMIC DNA]</scope>
</reference>
<feature type="compositionally biased region" description="Basic and acidic residues" evidence="2">
    <location>
        <begin position="61"/>
        <end position="74"/>
    </location>
</feature>
<protein>
    <recommendedName>
        <fullName evidence="3">UBX domain-containing protein</fullName>
    </recommendedName>
</protein>
<dbReference type="PROSITE" id="PS50033">
    <property type="entry name" value="UBX"/>
    <property type="match status" value="1"/>
</dbReference>
<proteinExistence type="predicted"/>
<accession>A0ABP1Q7Z4</accession>
<dbReference type="EMBL" id="CAXLJM020000024">
    <property type="protein sequence ID" value="CAL8089947.1"/>
    <property type="molecule type" value="Genomic_DNA"/>
</dbReference>
<name>A0ABP1Q7Z4_9HEXA</name>
<dbReference type="Pfam" id="PF00789">
    <property type="entry name" value="UBX"/>
    <property type="match status" value="1"/>
</dbReference>
<feature type="compositionally biased region" description="Basic and acidic residues" evidence="2">
    <location>
        <begin position="43"/>
        <end position="53"/>
    </location>
</feature>
<keyword evidence="5" id="KW-1185">Reference proteome</keyword>
<gene>
    <name evidence="4" type="ORF">ODALV1_LOCUS7509</name>
</gene>
<evidence type="ECO:0000256" key="2">
    <source>
        <dbReference type="SAM" id="MobiDB-lite"/>
    </source>
</evidence>
<evidence type="ECO:0000313" key="5">
    <source>
        <dbReference type="Proteomes" id="UP001642540"/>
    </source>
</evidence>
<feature type="domain" description="UBX" evidence="3">
    <location>
        <begin position="161"/>
        <end position="194"/>
    </location>
</feature>
<dbReference type="InterPro" id="IPR029071">
    <property type="entry name" value="Ubiquitin-like_domsf"/>
</dbReference>
<dbReference type="InterPro" id="IPR050730">
    <property type="entry name" value="UBX_domain-protein"/>
</dbReference>
<evidence type="ECO:0000313" key="4">
    <source>
        <dbReference type="EMBL" id="CAL8089947.1"/>
    </source>
</evidence>
<feature type="region of interest" description="Disordered" evidence="2">
    <location>
        <begin position="1"/>
        <end position="102"/>
    </location>
</feature>
<dbReference type="Proteomes" id="UP001642540">
    <property type="component" value="Unassembled WGS sequence"/>
</dbReference>
<feature type="compositionally biased region" description="Basic and acidic residues" evidence="2">
    <location>
        <begin position="250"/>
        <end position="265"/>
    </location>
</feature>
<feature type="region of interest" description="Disordered" evidence="2">
    <location>
        <begin position="250"/>
        <end position="279"/>
    </location>
</feature>
<dbReference type="Gene3D" id="3.10.20.90">
    <property type="entry name" value="Phosphatidylinositol 3-kinase Catalytic Subunit, Chain A, domain 1"/>
    <property type="match status" value="1"/>
</dbReference>
<organism evidence="4 5">
    <name type="scientific">Orchesella dallaii</name>
    <dbReference type="NCBI Taxonomy" id="48710"/>
    <lineage>
        <taxon>Eukaryota</taxon>
        <taxon>Metazoa</taxon>
        <taxon>Ecdysozoa</taxon>
        <taxon>Arthropoda</taxon>
        <taxon>Hexapoda</taxon>
        <taxon>Collembola</taxon>
        <taxon>Entomobryomorpha</taxon>
        <taxon>Entomobryoidea</taxon>
        <taxon>Orchesellidae</taxon>
        <taxon>Orchesellinae</taxon>
        <taxon>Orchesella</taxon>
    </lineage>
</organism>